<evidence type="ECO:0000313" key="2">
    <source>
        <dbReference type="EMBL" id="AKH46825.1"/>
    </source>
</evidence>
<protein>
    <submittedName>
        <fullName evidence="2">Uncharacterized protein</fullName>
    </submittedName>
</protein>
<dbReference type="EMBL" id="KR029587">
    <property type="protein sequence ID" value="AKH46825.1"/>
    <property type="molecule type" value="Genomic_DNA"/>
</dbReference>
<organism evidence="2">
    <name type="scientific">uncultured marine virus</name>
    <dbReference type="NCBI Taxonomy" id="186617"/>
    <lineage>
        <taxon>Viruses</taxon>
        <taxon>environmental samples</taxon>
    </lineage>
</organism>
<reference evidence="2" key="1">
    <citation type="journal article" date="2015" name="Front. Microbiol.">
        <title>Combining genomic sequencing methods to explore viral diversity and reveal potential virus-host interactions.</title>
        <authorList>
            <person name="Chow C.E."/>
            <person name="Winget D.M."/>
            <person name="White R.A.III."/>
            <person name="Hallam S.J."/>
            <person name="Suttle C.A."/>
        </authorList>
    </citation>
    <scope>NUCLEOTIDE SEQUENCE</scope>
    <source>
        <strain evidence="2">Anoxic2_3</strain>
    </source>
</reference>
<name>A0A0F7L4C7_9VIRU</name>
<feature type="region of interest" description="Disordered" evidence="1">
    <location>
        <begin position="21"/>
        <end position="53"/>
    </location>
</feature>
<accession>A0A0F7L4C7</accession>
<sequence>MHNHRANVTVRMKCFIPHPTQSRRFVPAPSSPRRSRCKARSIQGVSSPPYRLR</sequence>
<reference evidence="2" key="2">
    <citation type="submission" date="2015-03" db="EMBL/GenBank/DDBJ databases">
        <authorList>
            <person name="Chow C.-E.T."/>
            <person name="Winget D.M."/>
            <person name="White R.A.III."/>
            <person name="Hallam S.J."/>
            <person name="Suttle C.A."/>
        </authorList>
    </citation>
    <scope>NUCLEOTIDE SEQUENCE</scope>
    <source>
        <strain evidence="2">Anoxic2_3</strain>
    </source>
</reference>
<evidence type="ECO:0000256" key="1">
    <source>
        <dbReference type="SAM" id="MobiDB-lite"/>
    </source>
</evidence>
<proteinExistence type="predicted"/>